<sequence>MEKVFIPVILGTNREGRNSENVAKWLMEQLENYPEIETVLFDARDFDLPKSDYGQSIKGEFFAWTQATERADGFILIVPEYNHGYPGILKSMLDMLFPEFHHKVAGLVGLSIGPWGGVRALENLVPVLREFKMMVSSPDLVFPRVQDVVSEDGKIQDDSYDKKLEKFLTDLVWWAKTLREGRVTG</sequence>
<dbReference type="InterPro" id="IPR005025">
    <property type="entry name" value="FMN_Rdtase-like_dom"/>
</dbReference>
<dbReference type="GO" id="GO:0005829">
    <property type="term" value="C:cytosol"/>
    <property type="evidence" value="ECO:0007669"/>
    <property type="project" value="TreeGrafter"/>
</dbReference>
<dbReference type="AlphaFoldDB" id="A0A2H0UNR9"/>
<proteinExistence type="predicted"/>
<gene>
    <name evidence="2" type="ORF">COU10_01040</name>
</gene>
<evidence type="ECO:0000313" key="3">
    <source>
        <dbReference type="Proteomes" id="UP000230903"/>
    </source>
</evidence>
<dbReference type="SUPFAM" id="SSF52218">
    <property type="entry name" value="Flavoproteins"/>
    <property type="match status" value="1"/>
</dbReference>
<organism evidence="2 3">
    <name type="scientific">Candidatus Harrisonbacteria bacterium CG10_big_fil_rev_8_21_14_0_10_45_28</name>
    <dbReference type="NCBI Taxonomy" id="1974586"/>
    <lineage>
        <taxon>Bacteria</taxon>
        <taxon>Candidatus Harrisoniibacteriota</taxon>
    </lineage>
</organism>
<feature type="domain" description="NADPH-dependent FMN reductase-like" evidence="1">
    <location>
        <begin position="8"/>
        <end position="140"/>
    </location>
</feature>
<dbReference type="Pfam" id="PF03358">
    <property type="entry name" value="FMN_red"/>
    <property type="match status" value="1"/>
</dbReference>
<dbReference type="EMBL" id="PFBC01000017">
    <property type="protein sequence ID" value="PIR88067.1"/>
    <property type="molecule type" value="Genomic_DNA"/>
</dbReference>
<name>A0A2H0UNR9_9BACT</name>
<evidence type="ECO:0000313" key="2">
    <source>
        <dbReference type="EMBL" id="PIR88067.1"/>
    </source>
</evidence>
<dbReference type="Gene3D" id="3.40.50.360">
    <property type="match status" value="1"/>
</dbReference>
<accession>A0A2H0UNR9</accession>
<dbReference type="GO" id="GO:0016491">
    <property type="term" value="F:oxidoreductase activity"/>
    <property type="evidence" value="ECO:0007669"/>
    <property type="project" value="InterPro"/>
</dbReference>
<comment type="caution">
    <text evidence="2">The sequence shown here is derived from an EMBL/GenBank/DDBJ whole genome shotgun (WGS) entry which is preliminary data.</text>
</comment>
<protein>
    <submittedName>
        <fullName evidence="2">NADPH-dependent FMN reductase</fullName>
    </submittedName>
</protein>
<dbReference type="PANTHER" id="PTHR30543">
    <property type="entry name" value="CHROMATE REDUCTASE"/>
    <property type="match status" value="1"/>
</dbReference>
<dbReference type="InterPro" id="IPR029039">
    <property type="entry name" value="Flavoprotein-like_sf"/>
</dbReference>
<evidence type="ECO:0000259" key="1">
    <source>
        <dbReference type="Pfam" id="PF03358"/>
    </source>
</evidence>
<dbReference type="InterPro" id="IPR050712">
    <property type="entry name" value="NAD(P)H-dep_reductase"/>
</dbReference>
<dbReference type="Proteomes" id="UP000230903">
    <property type="component" value="Unassembled WGS sequence"/>
</dbReference>
<reference evidence="3" key="1">
    <citation type="submission" date="2017-09" db="EMBL/GenBank/DDBJ databases">
        <title>Depth-based differentiation of microbial function through sediment-hosted aquifers and enrichment of novel symbionts in the deep terrestrial subsurface.</title>
        <authorList>
            <person name="Probst A.J."/>
            <person name="Ladd B."/>
            <person name="Jarett J.K."/>
            <person name="Geller-Mcgrath D.E."/>
            <person name="Sieber C.M.K."/>
            <person name="Emerson J.B."/>
            <person name="Anantharaman K."/>
            <person name="Thomas B.C."/>
            <person name="Malmstrom R."/>
            <person name="Stieglmeier M."/>
            <person name="Klingl A."/>
            <person name="Woyke T."/>
            <person name="Ryan C.M."/>
            <person name="Banfield J.F."/>
        </authorList>
    </citation>
    <scope>NUCLEOTIDE SEQUENCE [LARGE SCALE GENOMIC DNA]</scope>
</reference>
<dbReference type="GO" id="GO:0010181">
    <property type="term" value="F:FMN binding"/>
    <property type="evidence" value="ECO:0007669"/>
    <property type="project" value="TreeGrafter"/>
</dbReference>
<dbReference type="PANTHER" id="PTHR30543:SF21">
    <property type="entry name" value="NAD(P)H-DEPENDENT FMN REDUCTASE LOT6"/>
    <property type="match status" value="1"/>
</dbReference>